<dbReference type="VEuPathDB" id="TrichDB:TVAG_381100"/>
<dbReference type="SUPFAM" id="SSF56300">
    <property type="entry name" value="Metallo-dependent phosphatases"/>
    <property type="match status" value="1"/>
</dbReference>
<evidence type="ECO:0000313" key="3">
    <source>
        <dbReference type="Proteomes" id="UP000001542"/>
    </source>
</evidence>
<proteinExistence type="predicted"/>
<evidence type="ECO:0000313" key="2">
    <source>
        <dbReference type="EMBL" id="EAX89001.1"/>
    </source>
</evidence>
<dbReference type="InterPro" id="IPR029052">
    <property type="entry name" value="Metallo-depent_PP-like"/>
</dbReference>
<feature type="domain" description="Calcineurin-like phosphoesterase" evidence="1">
    <location>
        <begin position="1"/>
        <end position="159"/>
    </location>
</feature>
<sequence length="207" mass="23209">MKAVLISDCHIGAQLQTDIAVKLFIDTLNALVSNEDPTVVFILGDLIDGTQSEALLKVVLTELEKLPVPVYAIGGNHDREFFSLINWPKNSNVKIFQELAIQITAQRAGKPDIKAFLAHDLLNNYRVRDPHAYFFVSWIKDGCKQYIKPDDWLITGHTHCGFLSNASRIACIGQFSPEIKAFGYATLQFNQDLVLSIKNSLKSTNFR</sequence>
<dbReference type="InParanoid" id="A2G1G6"/>
<protein>
    <submittedName>
        <fullName evidence="2">Ser/Thr protein phosphatase, putative</fullName>
    </submittedName>
</protein>
<dbReference type="InterPro" id="IPR051158">
    <property type="entry name" value="Metallophosphoesterase_sf"/>
</dbReference>
<name>A2G1G6_TRIV3</name>
<dbReference type="EMBL" id="DS114244">
    <property type="protein sequence ID" value="EAX89001.1"/>
    <property type="molecule type" value="Genomic_DNA"/>
</dbReference>
<organism evidence="2 3">
    <name type="scientific">Trichomonas vaginalis (strain ATCC PRA-98 / G3)</name>
    <dbReference type="NCBI Taxonomy" id="412133"/>
    <lineage>
        <taxon>Eukaryota</taxon>
        <taxon>Metamonada</taxon>
        <taxon>Parabasalia</taxon>
        <taxon>Trichomonadida</taxon>
        <taxon>Trichomonadidae</taxon>
        <taxon>Trichomonas</taxon>
    </lineage>
</organism>
<dbReference type="RefSeq" id="XP_001301931.1">
    <property type="nucleotide sequence ID" value="XM_001301930.1"/>
</dbReference>
<dbReference type="Pfam" id="PF00149">
    <property type="entry name" value="Metallophos"/>
    <property type="match status" value="1"/>
</dbReference>
<dbReference type="InterPro" id="IPR004843">
    <property type="entry name" value="Calcineurin-like_PHP"/>
</dbReference>
<dbReference type="Gene3D" id="3.60.21.10">
    <property type="match status" value="1"/>
</dbReference>
<keyword evidence="3" id="KW-1185">Reference proteome</keyword>
<dbReference type="AlphaFoldDB" id="A2G1G6"/>
<dbReference type="PANTHER" id="PTHR31302:SF0">
    <property type="entry name" value="TRANSMEMBRANE PROTEIN WITH METALLOPHOSPHOESTERASE DOMAIN"/>
    <property type="match status" value="1"/>
</dbReference>
<dbReference type="Proteomes" id="UP000001542">
    <property type="component" value="Unassembled WGS sequence"/>
</dbReference>
<reference evidence="2" key="2">
    <citation type="journal article" date="2007" name="Science">
        <title>Draft genome sequence of the sexually transmitted pathogen Trichomonas vaginalis.</title>
        <authorList>
            <person name="Carlton J.M."/>
            <person name="Hirt R.P."/>
            <person name="Silva J.C."/>
            <person name="Delcher A.L."/>
            <person name="Schatz M."/>
            <person name="Zhao Q."/>
            <person name="Wortman J.R."/>
            <person name="Bidwell S.L."/>
            <person name="Alsmark U.C.M."/>
            <person name="Besteiro S."/>
            <person name="Sicheritz-Ponten T."/>
            <person name="Noel C.J."/>
            <person name="Dacks J.B."/>
            <person name="Foster P.G."/>
            <person name="Simillion C."/>
            <person name="Van de Peer Y."/>
            <person name="Miranda-Saavedra D."/>
            <person name="Barton G.J."/>
            <person name="Westrop G.D."/>
            <person name="Mueller S."/>
            <person name="Dessi D."/>
            <person name="Fiori P.L."/>
            <person name="Ren Q."/>
            <person name="Paulsen I."/>
            <person name="Zhang H."/>
            <person name="Bastida-Corcuera F.D."/>
            <person name="Simoes-Barbosa A."/>
            <person name="Brown M.T."/>
            <person name="Hayes R.D."/>
            <person name="Mukherjee M."/>
            <person name="Okumura C.Y."/>
            <person name="Schneider R."/>
            <person name="Smith A.J."/>
            <person name="Vanacova S."/>
            <person name="Villalvazo M."/>
            <person name="Haas B.J."/>
            <person name="Pertea M."/>
            <person name="Feldblyum T.V."/>
            <person name="Utterback T.R."/>
            <person name="Shu C.L."/>
            <person name="Osoegawa K."/>
            <person name="de Jong P.J."/>
            <person name="Hrdy I."/>
            <person name="Horvathova L."/>
            <person name="Zubacova Z."/>
            <person name="Dolezal P."/>
            <person name="Malik S.B."/>
            <person name="Logsdon J.M. Jr."/>
            <person name="Henze K."/>
            <person name="Gupta A."/>
            <person name="Wang C.C."/>
            <person name="Dunne R.L."/>
            <person name="Upcroft J.A."/>
            <person name="Upcroft P."/>
            <person name="White O."/>
            <person name="Salzberg S.L."/>
            <person name="Tang P."/>
            <person name="Chiu C.-H."/>
            <person name="Lee Y.-S."/>
            <person name="Embley T.M."/>
            <person name="Coombs G.H."/>
            <person name="Mottram J.C."/>
            <person name="Tachezy J."/>
            <person name="Fraser-Liggett C.M."/>
            <person name="Johnson P.J."/>
        </authorList>
    </citation>
    <scope>NUCLEOTIDE SEQUENCE [LARGE SCALE GENOMIC DNA]</scope>
    <source>
        <strain evidence="2">G3</strain>
    </source>
</reference>
<reference evidence="2" key="1">
    <citation type="submission" date="2006-10" db="EMBL/GenBank/DDBJ databases">
        <authorList>
            <person name="Amadeo P."/>
            <person name="Zhao Q."/>
            <person name="Wortman J."/>
            <person name="Fraser-Liggett C."/>
            <person name="Carlton J."/>
        </authorList>
    </citation>
    <scope>NUCLEOTIDE SEQUENCE</scope>
    <source>
        <strain evidence="2">G3</strain>
    </source>
</reference>
<dbReference type="GO" id="GO:0016787">
    <property type="term" value="F:hydrolase activity"/>
    <property type="evidence" value="ECO:0007669"/>
    <property type="project" value="InterPro"/>
</dbReference>
<dbReference type="OrthoDB" id="783096at2759"/>
<dbReference type="PANTHER" id="PTHR31302">
    <property type="entry name" value="TRANSMEMBRANE PROTEIN WITH METALLOPHOSPHOESTERASE DOMAIN-RELATED"/>
    <property type="match status" value="1"/>
</dbReference>
<gene>
    <name evidence="2" type="ORF">TVAG_381100</name>
</gene>
<dbReference type="KEGG" id="tva:4746666"/>
<dbReference type="VEuPathDB" id="TrichDB:TVAGG3_1090800"/>
<accession>A2G1G6</accession>
<evidence type="ECO:0000259" key="1">
    <source>
        <dbReference type="Pfam" id="PF00149"/>
    </source>
</evidence>